<dbReference type="InterPro" id="IPR041118">
    <property type="entry name" value="Rx_N"/>
</dbReference>
<evidence type="ECO:0000256" key="2">
    <source>
        <dbReference type="ARBA" id="ARBA00022614"/>
    </source>
</evidence>
<evidence type="ECO:0000256" key="5">
    <source>
        <dbReference type="ARBA" id="ARBA00022821"/>
    </source>
</evidence>
<comment type="caution">
    <text evidence="8">The sequence shown here is derived from an EMBL/GenBank/DDBJ whole genome shotgun (WGS) entry which is preliminary data.</text>
</comment>
<sequence length="123" mass="13153">MVGATASALIGVMNPLLAKLSSLLERELDKLKGVGREVALLQDEKLSSMNTTLVAVTETEEPSSQVKEWMHQLRELSYDAEDCIDVFFHCLGQHDLATGSSAGPNAGSRLSGRANAPQARSPS</sequence>
<dbReference type="Pfam" id="PF18052">
    <property type="entry name" value="Rx_N"/>
    <property type="match status" value="1"/>
</dbReference>
<evidence type="ECO:0000256" key="6">
    <source>
        <dbReference type="SAM" id="MobiDB-lite"/>
    </source>
</evidence>
<protein>
    <recommendedName>
        <fullName evidence="7">Disease resistance N-terminal domain-containing protein</fullName>
    </recommendedName>
</protein>
<dbReference type="OrthoDB" id="683874at2759"/>
<dbReference type="CDD" id="cd14798">
    <property type="entry name" value="RX-CC_like"/>
    <property type="match status" value="1"/>
</dbReference>
<dbReference type="InterPro" id="IPR038005">
    <property type="entry name" value="RX-like_CC"/>
</dbReference>
<evidence type="ECO:0000313" key="9">
    <source>
        <dbReference type="Proteomes" id="UP000479710"/>
    </source>
</evidence>
<dbReference type="AlphaFoldDB" id="A0A6G1CIG7"/>
<evidence type="ECO:0000256" key="4">
    <source>
        <dbReference type="ARBA" id="ARBA00022741"/>
    </source>
</evidence>
<dbReference type="EMBL" id="SPHZ02000009">
    <property type="protein sequence ID" value="KAF0900288.1"/>
    <property type="molecule type" value="Genomic_DNA"/>
</dbReference>
<keyword evidence="2" id="KW-0433">Leucine-rich repeat</keyword>
<keyword evidence="3" id="KW-0677">Repeat</keyword>
<evidence type="ECO:0000256" key="1">
    <source>
        <dbReference type="ARBA" id="ARBA00008894"/>
    </source>
</evidence>
<accession>A0A6G1CIG7</accession>
<proteinExistence type="inferred from homology"/>
<feature type="region of interest" description="Disordered" evidence="6">
    <location>
        <begin position="99"/>
        <end position="123"/>
    </location>
</feature>
<keyword evidence="5" id="KW-0611">Plant defense</keyword>
<gene>
    <name evidence="8" type="ORF">E2562_030458</name>
</gene>
<reference evidence="8 9" key="1">
    <citation type="submission" date="2019-11" db="EMBL/GenBank/DDBJ databases">
        <title>Whole genome sequence of Oryza granulata.</title>
        <authorList>
            <person name="Li W."/>
        </authorList>
    </citation>
    <scope>NUCLEOTIDE SEQUENCE [LARGE SCALE GENOMIC DNA]</scope>
    <source>
        <strain evidence="9">cv. Menghai</strain>
        <tissue evidence="8">Leaf</tissue>
    </source>
</reference>
<comment type="similarity">
    <text evidence="1">Belongs to the disease resistance NB-LRR family.</text>
</comment>
<evidence type="ECO:0000256" key="3">
    <source>
        <dbReference type="ARBA" id="ARBA00022737"/>
    </source>
</evidence>
<dbReference type="Proteomes" id="UP000479710">
    <property type="component" value="Unassembled WGS sequence"/>
</dbReference>
<dbReference type="GO" id="GO:0000166">
    <property type="term" value="F:nucleotide binding"/>
    <property type="evidence" value="ECO:0007669"/>
    <property type="project" value="UniProtKB-KW"/>
</dbReference>
<feature type="domain" description="Disease resistance N-terminal" evidence="7">
    <location>
        <begin position="12"/>
        <end position="96"/>
    </location>
</feature>
<evidence type="ECO:0000259" key="7">
    <source>
        <dbReference type="Pfam" id="PF18052"/>
    </source>
</evidence>
<dbReference type="PANTHER" id="PTHR19338:SF45">
    <property type="entry name" value="RX N-TERMINAL DOMAIN-CONTAINING PROTEIN"/>
    <property type="match status" value="1"/>
</dbReference>
<dbReference type="Gene3D" id="1.20.5.4130">
    <property type="match status" value="1"/>
</dbReference>
<evidence type="ECO:0000313" key="8">
    <source>
        <dbReference type="EMBL" id="KAF0900288.1"/>
    </source>
</evidence>
<organism evidence="8 9">
    <name type="scientific">Oryza meyeriana var. granulata</name>
    <dbReference type="NCBI Taxonomy" id="110450"/>
    <lineage>
        <taxon>Eukaryota</taxon>
        <taxon>Viridiplantae</taxon>
        <taxon>Streptophyta</taxon>
        <taxon>Embryophyta</taxon>
        <taxon>Tracheophyta</taxon>
        <taxon>Spermatophyta</taxon>
        <taxon>Magnoliopsida</taxon>
        <taxon>Liliopsida</taxon>
        <taxon>Poales</taxon>
        <taxon>Poaceae</taxon>
        <taxon>BOP clade</taxon>
        <taxon>Oryzoideae</taxon>
        <taxon>Oryzeae</taxon>
        <taxon>Oryzinae</taxon>
        <taxon>Oryza</taxon>
        <taxon>Oryza meyeriana</taxon>
    </lineage>
</organism>
<name>A0A6G1CIG7_9ORYZ</name>
<keyword evidence="9" id="KW-1185">Reference proteome</keyword>
<dbReference type="PANTHER" id="PTHR19338">
    <property type="entry name" value="TRANSLOCASE OF INNER MITOCHONDRIAL MEMBRANE 13 HOMOLOG"/>
    <property type="match status" value="1"/>
</dbReference>
<dbReference type="GO" id="GO:0006952">
    <property type="term" value="P:defense response"/>
    <property type="evidence" value="ECO:0007669"/>
    <property type="project" value="UniProtKB-KW"/>
</dbReference>
<keyword evidence="4" id="KW-0547">Nucleotide-binding</keyword>